<keyword evidence="5" id="KW-0862">Zinc</keyword>
<evidence type="ECO:0000256" key="5">
    <source>
        <dbReference type="ARBA" id="ARBA00022833"/>
    </source>
</evidence>
<proteinExistence type="predicted"/>
<comment type="cofactor">
    <cofactor evidence="1">
        <name>Zn(2+)</name>
        <dbReference type="ChEBI" id="CHEBI:29105"/>
    </cofactor>
</comment>
<evidence type="ECO:0000256" key="3">
    <source>
        <dbReference type="ARBA" id="ARBA00022723"/>
    </source>
</evidence>
<dbReference type="EMBL" id="CP026604">
    <property type="protein sequence ID" value="AWB65651.1"/>
    <property type="molecule type" value="Genomic_DNA"/>
</dbReference>
<dbReference type="RefSeq" id="WP_108601726.1">
    <property type="nucleotide sequence ID" value="NZ_CP026604.1"/>
</dbReference>
<keyword evidence="3" id="KW-0479">Metal-binding</keyword>
<keyword evidence="9" id="KW-1185">Reference proteome</keyword>
<dbReference type="PANTHER" id="PTHR21666">
    <property type="entry name" value="PEPTIDASE-RELATED"/>
    <property type="match status" value="1"/>
</dbReference>
<sequence length="426" mass="48189">MRMLQRVLTQLPKEHWMLLSLVASATVYLSLLNIKPDPKPAPLPEMVEDLLKPPAPLVINEPEPVKPQANYQPQQVVLQRGQSLARMLKPFGTSHQDIHQISKLIKPYIPANKIKAGQIFSLGLGEKKVESILFDWQFAKQLHLYRDTPAKWQIEVVDLPTKTESRFIQGVVTTSLYDAFVPHGVSHDLLNLYMTTFSHLVDFQREINPGDSYKILFEEEFMPDDPSQRKIKQLRYLELVQQDTQLSLFHYTNAQGHKAYYDENGKLADAFLMKTPVETGRLSSFFGKRKHPILGYSRMHKGIDFGAPIGTKVFAAGHGVVSKIKKDRSFGNHIILQHQDGYRTLYAHLNGFADKLKVGDRVSQGDIIGFVGNTGLSQAPHLHYEVLKGSRSINPLSIKRASSVQLQGEDLAKFKTHQQALLAEIQ</sequence>
<dbReference type="PANTHER" id="PTHR21666:SF288">
    <property type="entry name" value="CELL DIVISION PROTEIN YTFB"/>
    <property type="match status" value="1"/>
</dbReference>
<reference evidence="8 9" key="1">
    <citation type="submission" date="2018-01" db="EMBL/GenBank/DDBJ databases">
        <title>Genome sequence of a Cantenovulum-like bacteria.</title>
        <authorList>
            <person name="Tan W.R."/>
            <person name="Lau N.-S."/>
            <person name="Go F."/>
            <person name="Amirul A.-A.A."/>
        </authorList>
    </citation>
    <scope>NUCLEOTIDE SEQUENCE [LARGE SCALE GENOMIC DNA]</scope>
    <source>
        <strain evidence="8 9">CCB-QB4</strain>
    </source>
</reference>
<accession>A0A2S0VN53</accession>
<dbReference type="GO" id="GO:0046872">
    <property type="term" value="F:metal ion binding"/>
    <property type="evidence" value="ECO:0007669"/>
    <property type="project" value="UniProtKB-KW"/>
</dbReference>
<keyword evidence="6" id="KW-0482">Metalloprotease</keyword>
<evidence type="ECO:0000256" key="1">
    <source>
        <dbReference type="ARBA" id="ARBA00001947"/>
    </source>
</evidence>
<dbReference type="Gene3D" id="2.70.70.10">
    <property type="entry name" value="Glucose Permease (Domain IIA)"/>
    <property type="match status" value="1"/>
</dbReference>
<keyword evidence="2" id="KW-0645">Protease</keyword>
<evidence type="ECO:0000256" key="6">
    <source>
        <dbReference type="ARBA" id="ARBA00023049"/>
    </source>
</evidence>
<evidence type="ECO:0000313" key="8">
    <source>
        <dbReference type="EMBL" id="AWB65651.1"/>
    </source>
</evidence>
<dbReference type="SUPFAM" id="SSF51261">
    <property type="entry name" value="Duplicated hybrid motif"/>
    <property type="match status" value="1"/>
</dbReference>
<evidence type="ECO:0000256" key="4">
    <source>
        <dbReference type="ARBA" id="ARBA00022801"/>
    </source>
</evidence>
<dbReference type="InterPro" id="IPR050570">
    <property type="entry name" value="Cell_wall_metabolism_enzyme"/>
</dbReference>
<evidence type="ECO:0000256" key="2">
    <source>
        <dbReference type="ARBA" id="ARBA00022670"/>
    </source>
</evidence>
<evidence type="ECO:0000259" key="7">
    <source>
        <dbReference type="Pfam" id="PF01551"/>
    </source>
</evidence>
<dbReference type="Pfam" id="PF01551">
    <property type="entry name" value="Peptidase_M23"/>
    <property type="match status" value="1"/>
</dbReference>
<dbReference type="InterPro" id="IPR016047">
    <property type="entry name" value="M23ase_b-sheet_dom"/>
</dbReference>
<dbReference type="GO" id="GO:0006508">
    <property type="term" value="P:proteolysis"/>
    <property type="evidence" value="ECO:0007669"/>
    <property type="project" value="UniProtKB-KW"/>
</dbReference>
<dbReference type="CDD" id="cd12797">
    <property type="entry name" value="M23_peptidase"/>
    <property type="match status" value="1"/>
</dbReference>
<feature type="domain" description="M23ase beta-sheet core" evidence="7">
    <location>
        <begin position="298"/>
        <end position="395"/>
    </location>
</feature>
<dbReference type="AlphaFoldDB" id="A0A2S0VN53"/>
<dbReference type="Proteomes" id="UP000244441">
    <property type="component" value="Chromosome"/>
</dbReference>
<dbReference type="InterPro" id="IPR011055">
    <property type="entry name" value="Dup_hybrid_motif"/>
</dbReference>
<protein>
    <submittedName>
        <fullName evidence="8">Peptidase M23</fullName>
    </submittedName>
</protein>
<dbReference type="KEGG" id="cate:C2869_04010"/>
<keyword evidence="4" id="KW-0378">Hydrolase</keyword>
<dbReference type="GO" id="GO:0004222">
    <property type="term" value="F:metalloendopeptidase activity"/>
    <property type="evidence" value="ECO:0007669"/>
    <property type="project" value="TreeGrafter"/>
</dbReference>
<organism evidence="8 9">
    <name type="scientific">Saccharobesus litoralis</name>
    <dbReference type="NCBI Taxonomy" id="2172099"/>
    <lineage>
        <taxon>Bacteria</taxon>
        <taxon>Pseudomonadati</taxon>
        <taxon>Pseudomonadota</taxon>
        <taxon>Gammaproteobacteria</taxon>
        <taxon>Alteromonadales</taxon>
        <taxon>Alteromonadaceae</taxon>
        <taxon>Saccharobesus</taxon>
    </lineage>
</organism>
<name>A0A2S0VN53_9ALTE</name>
<evidence type="ECO:0000313" key="9">
    <source>
        <dbReference type="Proteomes" id="UP000244441"/>
    </source>
</evidence>
<dbReference type="Gene3D" id="3.10.450.350">
    <property type="match status" value="1"/>
</dbReference>
<dbReference type="OrthoDB" id="9805070at2"/>
<gene>
    <name evidence="8" type="ORF">C2869_04010</name>
</gene>